<reference evidence="2 3" key="1">
    <citation type="submission" date="2016-07" db="EMBL/GenBank/DDBJ databases">
        <title>Pervasive Adenine N6-methylation of Active Genes in Fungi.</title>
        <authorList>
            <consortium name="DOE Joint Genome Institute"/>
            <person name="Mondo S.J."/>
            <person name="Dannebaum R.O."/>
            <person name="Kuo R.C."/>
            <person name="Labutti K."/>
            <person name="Haridas S."/>
            <person name="Kuo A."/>
            <person name="Salamov A."/>
            <person name="Ahrendt S.R."/>
            <person name="Lipzen A."/>
            <person name="Sullivan W."/>
            <person name="Andreopoulos W.B."/>
            <person name="Clum A."/>
            <person name="Lindquist E."/>
            <person name="Daum C."/>
            <person name="Ramamoorthy G.K."/>
            <person name="Gryganskyi A."/>
            <person name="Culley D."/>
            <person name="Magnuson J.K."/>
            <person name="James T.Y."/>
            <person name="O'Malley M.A."/>
            <person name="Stajich J.E."/>
            <person name="Spatafora J.W."/>
            <person name="Visel A."/>
            <person name="Grigoriev I.V."/>
        </authorList>
    </citation>
    <scope>NUCLEOTIDE SEQUENCE [LARGE SCALE GENOMIC DNA]</scope>
    <source>
        <strain evidence="2 3">CBS 129021</strain>
    </source>
</reference>
<dbReference type="RefSeq" id="XP_040718808.1">
    <property type="nucleotide sequence ID" value="XM_040858054.1"/>
</dbReference>
<dbReference type="InParanoid" id="A0A1Y2EAC6"/>
<dbReference type="InterPro" id="IPR036047">
    <property type="entry name" value="F-box-like_dom_sf"/>
</dbReference>
<dbReference type="STRING" id="1141098.A0A1Y2EAC6"/>
<dbReference type="Gene3D" id="1.20.1280.50">
    <property type="match status" value="1"/>
</dbReference>
<organism evidence="2 3">
    <name type="scientific">Pseudomassariella vexata</name>
    <dbReference type="NCBI Taxonomy" id="1141098"/>
    <lineage>
        <taxon>Eukaryota</taxon>
        <taxon>Fungi</taxon>
        <taxon>Dikarya</taxon>
        <taxon>Ascomycota</taxon>
        <taxon>Pezizomycotina</taxon>
        <taxon>Sordariomycetes</taxon>
        <taxon>Xylariomycetidae</taxon>
        <taxon>Amphisphaeriales</taxon>
        <taxon>Pseudomassariaceae</taxon>
        <taxon>Pseudomassariella</taxon>
    </lineage>
</organism>
<dbReference type="Proteomes" id="UP000193689">
    <property type="component" value="Unassembled WGS sequence"/>
</dbReference>
<evidence type="ECO:0008006" key="4">
    <source>
        <dbReference type="Google" id="ProtNLM"/>
    </source>
</evidence>
<dbReference type="GeneID" id="63774266"/>
<feature type="region of interest" description="Disordered" evidence="1">
    <location>
        <begin position="254"/>
        <end position="274"/>
    </location>
</feature>
<proteinExistence type="predicted"/>
<evidence type="ECO:0000313" key="2">
    <source>
        <dbReference type="EMBL" id="ORY68521.1"/>
    </source>
</evidence>
<gene>
    <name evidence="2" type="ORF">BCR38DRAFT_406442</name>
</gene>
<comment type="caution">
    <text evidence="2">The sequence shown here is derived from an EMBL/GenBank/DDBJ whole genome shotgun (WGS) entry which is preliminary data.</text>
</comment>
<protein>
    <recommendedName>
        <fullName evidence="4">F-box domain-containing protein</fullName>
    </recommendedName>
</protein>
<evidence type="ECO:0000313" key="3">
    <source>
        <dbReference type="Proteomes" id="UP000193689"/>
    </source>
</evidence>
<name>A0A1Y2EAC6_9PEZI</name>
<feature type="compositionally biased region" description="Low complexity" evidence="1">
    <location>
        <begin position="265"/>
        <end position="274"/>
    </location>
</feature>
<dbReference type="SUPFAM" id="SSF81383">
    <property type="entry name" value="F-box domain"/>
    <property type="match status" value="1"/>
</dbReference>
<dbReference type="EMBL" id="MCFJ01000003">
    <property type="protein sequence ID" value="ORY68521.1"/>
    <property type="molecule type" value="Genomic_DNA"/>
</dbReference>
<keyword evidence="3" id="KW-1185">Reference proteome</keyword>
<evidence type="ECO:0000256" key="1">
    <source>
        <dbReference type="SAM" id="MobiDB-lite"/>
    </source>
</evidence>
<sequence length="274" mass="31315">MSQPTPQETVLAITELLEAFLLQLDIKTLLFAQSVCKRWQAVIQNSPSLQRALFFKTDQTSPFAHNELLQKKFPRWFEHLALGPESEPGFTSITRNPVADTVLFPSMPWIFSNLEAYQRPEASWKRMLIHQPPIKGIGVLLTLRQRFMTLIRIGISDLSPFLMQDVLDASLSALEKTWSNGTESYRATSFRMLWRKMPPSLSWPDIDLEIDFDNVDVLRQIMRRYGLVLHINSVDVPSRGFSLGRDLVYSLTEPHASDEAEEESGGTSTGFWLD</sequence>
<dbReference type="AlphaFoldDB" id="A0A1Y2EAC6"/>
<accession>A0A1Y2EAC6</accession>
<dbReference type="OrthoDB" id="3800738at2759"/>